<reference evidence="7" key="1">
    <citation type="submission" date="2023-03" db="EMBL/GenBank/DDBJ databases">
        <authorList>
            <person name="Steffen K."/>
            <person name="Cardenas P."/>
        </authorList>
    </citation>
    <scope>NUCLEOTIDE SEQUENCE</scope>
</reference>
<protein>
    <submittedName>
        <fullName evidence="7">General transcription factor II-I repeat domain-containing protein 1</fullName>
    </submittedName>
</protein>
<keyword evidence="4" id="KW-0238">DNA-binding</keyword>
<keyword evidence="2" id="KW-0677">Repeat</keyword>
<keyword evidence="5" id="KW-0804">Transcription</keyword>
<evidence type="ECO:0000313" key="8">
    <source>
        <dbReference type="Proteomes" id="UP001174909"/>
    </source>
</evidence>
<dbReference type="Pfam" id="PF02946">
    <property type="entry name" value="GTF2I"/>
    <property type="match status" value="1"/>
</dbReference>
<comment type="subcellular location">
    <subcellularLocation>
        <location evidence="1">Nucleus</location>
    </subcellularLocation>
</comment>
<dbReference type="Gene3D" id="3.90.1460.10">
    <property type="entry name" value="GTF2I-like"/>
    <property type="match status" value="1"/>
</dbReference>
<organism evidence="7 8">
    <name type="scientific">Geodia barretti</name>
    <name type="common">Barrett's horny sponge</name>
    <dbReference type="NCBI Taxonomy" id="519541"/>
    <lineage>
        <taxon>Eukaryota</taxon>
        <taxon>Metazoa</taxon>
        <taxon>Porifera</taxon>
        <taxon>Demospongiae</taxon>
        <taxon>Heteroscleromorpha</taxon>
        <taxon>Tetractinellida</taxon>
        <taxon>Astrophorina</taxon>
        <taxon>Geodiidae</taxon>
        <taxon>Geodia</taxon>
    </lineage>
</organism>
<dbReference type="InterPro" id="IPR004212">
    <property type="entry name" value="GTF2I"/>
</dbReference>
<evidence type="ECO:0000256" key="3">
    <source>
        <dbReference type="ARBA" id="ARBA00023015"/>
    </source>
</evidence>
<dbReference type="GO" id="GO:0005634">
    <property type="term" value="C:nucleus"/>
    <property type="evidence" value="ECO:0007669"/>
    <property type="project" value="UniProtKB-SubCell"/>
</dbReference>
<dbReference type="Proteomes" id="UP001174909">
    <property type="component" value="Unassembled WGS sequence"/>
</dbReference>
<evidence type="ECO:0000313" key="7">
    <source>
        <dbReference type="EMBL" id="CAI8015204.1"/>
    </source>
</evidence>
<evidence type="ECO:0000256" key="6">
    <source>
        <dbReference type="ARBA" id="ARBA00023242"/>
    </source>
</evidence>
<name>A0AA35WCA3_GEOBA</name>
<dbReference type="PROSITE" id="PS51139">
    <property type="entry name" value="GTF2I"/>
    <property type="match status" value="1"/>
</dbReference>
<evidence type="ECO:0000256" key="5">
    <source>
        <dbReference type="ARBA" id="ARBA00023163"/>
    </source>
</evidence>
<keyword evidence="3" id="KW-0805">Transcription regulation</keyword>
<evidence type="ECO:0000256" key="4">
    <source>
        <dbReference type="ARBA" id="ARBA00023125"/>
    </source>
</evidence>
<dbReference type="AlphaFoldDB" id="A0AA35WCA3"/>
<dbReference type="EMBL" id="CASHTH010001426">
    <property type="protein sequence ID" value="CAI8015204.1"/>
    <property type="molecule type" value="Genomic_DNA"/>
</dbReference>
<keyword evidence="6" id="KW-0539">Nucleus</keyword>
<dbReference type="GO" id="GO:0003677">
    <property type="term" value="F:DNA binding"/>
    <property type="evidence" value="ECO:0007669"/>
    <property type="project" value="UniProtKB-KW"/>
</dbReference>
<proteinExistence type="predicted"/>
<evidence type="ECO:0000256" key="2">
    <source>
        <dbReference type="ARBA" id="ARBA00022737"/>
    </source>
</evidence>
<comment type="caution">
    <text evidence="7">The sequence shown here is derived from an EMBL/GenBank/DDBJ whole genome shotgun (WGS) entry which is preliminary data.</text>
</comment>
<dbReference type="SUPFAM" id="SSF117773">
    <property type="entry name" value="GTF2I-like repeat"/>
    <property type="match status" value="1"/>
</dbReference>
<dbReference type="InterPro" id="IPR036647">
    <property type="entry name" value="GTF2I-like_rpt_sf"/>
</dbReference>
<accession>A0AA35WCA3</accession>
<sequence>MGRGHERGAEKNVVHTLLGGAAGVGTGLGGVVNPELAGGTEEALIEKTLLSIQEKFDLLEQVGFEGYAVLVNTTELQSHFLATSKGRTFHKLRQSQAKPLENPFIGHVFTEEPEASGSGLMTALSHSGSQKRLNTTLSALNSVETMQKSVLNAFALKFKVATGRADIPYENLGQQGVQVYGMPPGVPFHNPLLYNQQQLQQILANLEKIAFLKLSHDSSSQLSEVEISADTVAASLVGGHTHHLHLSTEEEPA</sequence>
<keyword evidence="8" id="KW-1185">Reference proteome</keyword>
<evidence type="ECO:0000256" key="1">
    <source>
        <dbReference type="ARBA" id="ARBA00004123"/>
    </source>
</evidence>
<gene>
    <name evidence="7" type="ORF">GBAR_LOCUS9451</name>
</gene>